<reference evidence="6" key="1">
    <citation type="journal article" date="2023" name="Science">
        <title>Genome structures resolve the early diversification of teleost fishes.</title>
        <authorList>
            <person name="Parey E."/>
            <person name="Louis A."/>
            <person name="Montfort J."/>
            <person name="Bouchez O."/>
            <person name="Roques C."/>
            <person name="Iampietro C."/>
            <person name="Lluch J."/>
            <person name="Castinel A."/>
            <person name="Donnadieu C."/>
            <person name="Desvignes T."/>
            <person name="Floi Bucao C."/>
            <person name="Jouanno E."/>
            <person name="Wen M."/>
            <person name="Mejri S."/>
            <person name="Dirks R."/>
            <person name="Jansen H."/>
            <person name="Henkel C."/>
            <person name="Chen W.J."/>
            <person name="Zahm M."/>
            <person name="Cabau C."/>
            <person name="Klopp C."/>
            <person name="Thompson A.W."/>
            <person name="Robinson-Rechavi M."/>
            <person name="Braasch I."/>
            <person name="Lecointre G."/>
            <person name="Bobe J."/>
            <person name="Postlethwait J.H."/>
            <person name="Berthelot C."/>
            <person name="Roest Crollius H."/>
            <person name="Guiguen Y."/>
        </authorList>
    </citation>
    <scope>NUCLEOTIDE SEQUENCE</scope>
    <source>
        <strain evidence="6">Concon-B</strain>
    </source>
</reference>
<name>A0A9Q1DS12_CONCO</name>
<dbReference type="Gene3D" id="3.80.10.10">
    <property type="entry name" value="Ribonuclease Inhibitor"/>
    <property type="match status" value="1"/>
</dbReference>
<dbReference type="AlphaFoldDB" id="A0A9Q1DS12"/>
<proteinExistence type="predicted"/>
<dbReference type="PANTHER" id="PTHR15354:SF1">
    <property type="entry name" value="LEUCINE-RICH REPEAT-CONTAINING PROTEIN 41"/>
    <property type="match status" value="1"/>
</dbReference>
<protein>
    <recommendedName>
        <fullName evidence="1">Leucine-rich repeat-containing protein 41</fullName>
    </recommendedName>
</protein>
<keyword evidence="5" id="KW-0833">Ubl conjugation pathway</keyword>
<keyword evidence="4" id="KW-0677">Repeat</keyword>
<evidence type="ECO:0000256" key="5">
    <source>
        <dbReference type="ARBA" id="ARBA00022786"/>
    </source>
</evidence>
<accession>A0A9Q1DS12</accession>
<evidence type="ECO:0000313" key="6">
    <source>
        <dbReference type="EMBL" id="KAJ8279405.1"/>
    </source>
</evidence>
<comment type="caution">
    <text evidence="6">The sequence shown here is derived from an EMBL/GenBank/DDBJ whole genome shotgun (WGS) entry which is preliminary data.</text>
</comment>
<evidence type="ECO:0000256" key="4">
    <source>
        <dbReference type="ARBA" id="ARBA00022737"/>
    </source>
</evidence>
<sequence length="683" mass="75862">MSNGETGNVYTKVVALREICIKGVSEHMTALEKQVWDLPASLIKDILPHLNIFYLERIEPAAKRKGVSTDVVWAALWKDLVKAWRCRSRTTVSAHEWRHKCLERIFHLALFGHIRLDRPYLSNLSWSSILSLTANHVQILSLFGSAREICKLASDELRPVLATLENNVRCIKLQDTSALFKQGHAVMLYIFHRLLDHGSVRDLVLTRSPDIRLLTWILQNDSGNQCSMPQADTPHLGFGERKRPCLHGESASSCGTCLIPEDENLGATLTRCRDTYNDACLTPLKRPRLDVRQMAGAAETSAGGLPSQSFSWQHMDSEGQFPPFTPSCSLNGQMCPKGQIHSLVLEVLKDNFSRTVSPLLSSSMCLRSLHLHSEWAIEEADVLGVMEALKVLFENPACSLTDLSIGSVSCSMPVCTLLLRLLTACPTLKSFSLEASPVCHQTKTCVTAATQPAEDTVFSLERLSLRFPQVCENLESLTLVLRRASSLTALHLIGIHNGGQKLGTLLQSLPELNPNLKSLSLDDVNLANCHNEVLNLLNNSKLEDAHFKDCRLLEKCEVKEDFLLPFVTALKGLLSLRSLTLSQNRLANGIIALGDLFSGDSPSRIQRLDISSNYILPTGLLEFGRRLEYSPPPPGLTVDLRCNPLDRDPQVTEEALLKLRPLCCVLTDDWNSRTTMADHISVM</sequence>
<evidence type="ECO:0000256" key="1">
    <source>
        <dbReference type="ARBA" id="ARBA00014201"/>
    </source>
</evidence>
<gene>
    <name evidence="6" type="ORF">COCON_G00064710</name>
</gene>
<dbReference type="InterPro" id="IPR032675">
    <property type="entry name" value="LRR_dom_sf"/>
</dbReference>
<evidence type="ECO:0000256" key="2">
    <source>
        <dbReference type="ARBA" id="ARBA00022553"/>
    </source>
</evidence>
<dbReference type="EMBL" id="JAFJMO010000004">
    <property type="protein sequence ID" value="KAJ8279405.1"/>
    <property type="molecule type" value="Genomic_DNA"/>
</dbReference>
<organism evidence="6 7">
    <name type="scientific">Conger conger</name>
    <name type="common">Conger eel</name>
    <name type="synonym">Muraena conger</name>
    <dbReference type="NCBI Taxonomy" id="82655"/>
    <lineage>
        <taxon>Eukaryota</taxon>
        <taxon>Metazoa</taxon>
        <taxon>Chordata</taxon>
        <taxon>Craniata</taxon>
        <taxon>Vertebrata</taxon>
        <taxon>Euteleostomi</taxon>
        <taxon>Actinopterygii</taxon>
        <taxon>Neopterygii</taxon>
        <taxon>Teleostei</taxon>
        <taxon>Anguilliformes</taxon>
        <taxon>Congridae</taxon>
        <taxon>Conger</taxon>
    </lineage>
</organism>
<keyword evidence="3" id="KW-0433">Leucine-rich repeat</keyword>
<dbReference type="OrthoDB" id="9415738at2759"/>
<dbReference type="SUPFAM" id="SSF52047">
    <property type="entry name" value="RNI-like"/>
    <property type="match status" value="1"/>
</dbReference>
<dbReference type="InterPro" id="IPR026137">
    <property type="entry name" value="Leu_rpt_41"/>
</dbReference>
<keyword evidence="2" id="KW-0597">Phosphoprotein</keyword>
<keyword evidence="7" id="KW-1185">Reference proteome</keyword>
<evidence type="ECO:0000256" key="3">
    <source>
        <dbReference type="ARBA" id="ARBA00022614"/>
    </source>
</evidence>
<evidence type="ECO:0000313" key="7">
    <source>
        <dbReference type="Proteomes" id="UP001152803"/>
    </source>
</evidence>
<dbReference type="PANTHER" id="PTHR15354">
    <property type="entry name" value="MUF1"/>
    <property type="match status" value="1"/>
</dbReference>
<dbReference type="Proteomes" id="UP001152803">
    <property type="component" value="Unassembled WGS sequence"/>
</dbReference>